<dbReference type="GO" id="GO:0006637">
    <property type="term" value="P:acyl-CoA metabolic process"/>
    <property type="evidence" value="ECO:0007669"/>
    <property type="project" value="InterPro"/>
</dbReference>
<reference evidence="5 6" key="1">
    <citation type="submission" date="2016-04" db="EMBL/GenBank/DDBJ databases">
        <title>Evolutionary innovation and constraint leading to complex multicellularity in the Ascomycota.</title>
        <authorList>
            <person name="Cisse O."/>
            <person name="Nguyen A."/>
            <person name="Hewitt D.A."/>
            <person name="Jedd G."/>
            <person name="Stajich J.E."/>
        </authorList>
    </citation>
    <scope>NUCLEOTIDE SEQUENCE [LARGE SCALE GENOMIC DNA]</scope>
    <source>
        <strain evidence="5 6">DAH-3</strain>
    </source>
</reference>
<dbReference type="Pfam" id="PF13622">
    <property type="entry name" value="4HBT_3"/>
    <property type="match status" value="1"/>
</dbReference>
<evidence type="ECO:0000259" key="4">
    <source>
        <dbReference type="Pfam" id="PF20789"/>
    </source>
</evidence>
<evidence type="ECO:0000259" key="3">
    <source>
        <dbReference type="Pfam" id="PF13622"/>
    </source>
</evidence>
<dbReference type="STRING" id="1198029.A0A1U7LSH8"/>
<dbReference type="InterPro" id="IPR029069">
    <property type="entry name" value="HotDog_dom_sf"/>
</dbReference>
<evidence type="ECO:0000313" key="6">
    <source>
        <dbReference type="Proteomes" id="UP000186594"/>
    </source>
</evidence>
<dbReference type="InterPro" id="IPR042171">
    <property type="entry name" value="Acyl-CoA_hotdog"/>
</dbReference>
<gene>
    <name evidence="5" type="ORF">NEOLI_001871</name>
</gene>
<sequence>MPLPATSPIEENLALEEVELNVYRSTQSLWKPPGARGIFGGAVISQALSAATKTVEEVYVVHSLHSYFLLPGDVSIPILYIVERVRDGKSFTTRSVEAIQRGRCICHLVASFQRPEDSALSHTTPFPTNIPNLETLPSDFELLSNKKFYSKISISEKERLMALSYIERGPIENRRVLETPEEEKLAPYLRKSRGWLKAQGKIQGSCSAHAIVLAYLSDKWFLSTSVKVNDAYRKVSLMASLDHIIYFHTHDFKADEWMFFEMESPWTGNGRGLNFGRLYSRDGRLIATCIQEGLIRLHEDRKTSERPKL</sequence>
<dbReference type="GO" id="GO:0047617">
    <property type="term" value="F:fatty acyl-CoA hydrolase activity"/>
    <property type="evidence" value="ECO:0007669"/>
    <property type="project" value="InterPro"/>
</dbReference>
<dbReference type="InterPro" id="IPR049450">
    <property type="entry name" value="ACOT8-like_C"/>
</dbReference>
<dbReference type="Proteomes" id="UP000186594">
    <property type="component" value="Unassembled WGS sequence"/>
</dbReference>
<dbReference type="Gene3D" id="2.40.160.210">
    <property type="entry name" value="Acyl-CoA thioesterase, double hotdog domain"/>
    <property type="match status" value="1"/>
</dbReference>
<dbReference type="AlphaFoldDB" id="A0A1U7LSH8"/>
<dbReference type="EMBL" id="LXFE01000346">
    <property type="protein sequence ID" value="OLL25617.1"/>
    <property type="molecule type" value="Genomic_DNA"/>
</dbReference>
<dbReference type="InterPro" id="IPR049449">
    <property type="entry name" value="TesB_ACOT8-like_N"/>
</dbReference>
<dbReference type="Pfam" id="PF20789">
    <property type="entry name" value="4HBT_3C"/>
    <property type="match status" value="1"/>
</dbReference>
<dbReference type="CDD" id="cd03444">
    <property type="entry name" value="Thioesterase_II_repeat1"/>
    <property type="match status" value="1"/>
</dbReference>
<comment type="similarity">
    <text evidence="1">Belongs to the C/M/P thioester hydrolase family.</text>
</comment>
<dbReference type="GO" id="GO:0005782">
    <property type="term" value="C:peroxisomal matrix"/>
    <property type="evidence" value="ECO:0007669"/>
    <property type="project" value="UniProtKB-SubCell"/>
</dbReference>
<organism evidence="5 6">
    <name type="scientific">Neolecta irregularis (strain DAH-3)</name>
    <dbReference type="NCBI Taxonomy" id="1198029"/>
    <lineage>
        <taxon>Eukaryota</taxon>
        <taxon>Fungi</taxon>
        <taxon>Dikarya</taxon>
        <taxon>Ascomycota</taxon>
        <taxon>Taphrinomycotina</taxon>
        <taxon>Neolectales</taxon>
        <taxon>Neolectaceae</taxon>
        <taxon>Neolecta</taxon>
    </lineage>
</organism>
<dbReference type="GO" id="GO:0009062">
    <property type="term" value="P:fatty acid catabolic process"/>
    <property type="evidence" value="ECO:0007669"/>
    <property type="project" value="TreeGrafter"/>
</dbReference>
<protein>
    <submittedName>
        <fullName evidence="5">Acyl-coenzyme A thioesterase 8</fullName>
    </submittedName>
</protein>
<accession>A0A1U7LSH8</accession>
<dbReference type="PANTHER" id="PTHR11066:SF34">
    <property type="entry name" value="ACYL-COENZYME A THIOESTERASE 8"/>
    <property type="match status" value="1"/>
</dbReference>
<evidence type="ECO:0000256" key="1">
    <source>
        <dbReference type="ARBA" id="ARBA00006538"/>
    </source>
</evidence>
<evidence type="ECO:0000256" key="2">
    <source>
        <dbReference type="ARBA" id="ARBA00022801"/>
    </source>
</evidence>
<dbReference type="OrthoDB" id="68328at2759"/>
<dbReference type="OMA" id="QVWFRTN"/>
<dbReference type="CDD" id="cd03445">
    <property type="entry name" value="Thioesterase_II_repeat2"/>
    <property type="match status" value="1"/>
</dbReference>
<dbReference type="InterPro" id="IPR003703">
    <property type="entry name" value="Acyl_CoA_thio"/>
</dbReference>
<feature type="domain" description="Acyl-CoA thioesterase-like N-terminal HotDog" evidence="3">
    <location>
        <begin position="30"/>
        <end position="113"/>
    </location>
</feature>
<evidence type="ECO:0000313" key="5">
    <source>
        <dbReference type="EMBL" id="OLL25617.1"/>
    </source>
</evidence>
<feature type="domain" description="Acyl-CoA thioesterase-like C-terminal" evidence="4">
    <location>
        <begin position="183"/>
        <end position="295"/>
    </location>
</feature>
<proteinExistence type="inferred from homology"/>
<comment type="caution">
    <text evidence="5">The sequence shown here is derived from an EMBL/GenBank/DDBJ whole genome shotgun (WGS) entry which is preliminary data.</text>
</comment>
<dbReference type="PANTHER" id="PTHR11066">
    <property type="entry name" value="ACYL-COA THIOESTERASE"/>
    <property type="match status" value="1"/>
</dbReference>
<name>A0A1U7LSH8_NEOID</name>
<keyword evidence="6" id="KW-1185">Reference proteome</keyword>
<dbReference type="SUPFAM" id="SSF54637">
    <property type="entry name" value="Thioesterase/thiol ester dehydrase-isomerase"/>
    <property type="match status" value="2"/>
</dbReference>
<keyword evidence="2" id="KW-0378">Hydrolase</keyword>